<feature type="compositionally biased region" description="Basic and acidic residues" evidence="3">
    <location>
        <begin position="421"/>
        <end position="484"/>
    </location>
</feature>
<keyword evidence="6" id="KW-1185">Reference proteome</keyword>
<organism evidence="5 6">
    <name type="scientific">Geodia barretti</name>
    <name type="common">Barrett's horny sponge</name>
    <dbReference type="NCBI Taxonomy" id="519541"/>
    <lineage>
        <taxon>Eukaryota</taxon>
        <taxon>Metazoa</taxon>
        <taxon>Porifera</taxon>
        <taxon>Demospongiae</taxon>
        <taxon>Heteroscleromorpha</taxon>
        <taxon>Tetractinellida</taxon>
        <taxon>Astrophorina</taxon>
        <taxon>Geodiidae</taxon>
        <taxon>Geodia</taxon>
    </lineage>
</organism>
<feature type="compositionally biased region" description="Low complexity" evidence="3">
    <location>
        <begin position="411"/>
        <end position="420"/>
    </location>
</feature>
<dbReference type="InterPro" id="IPR001482">
    <property type="entry name" value="T2SS/T4SS_dom"/>
</dbReference>
<gene>
    <name evidence="5" type="ORF">GBAR_LOCUS1400</name>
</gene>
<evidence type="ECO:0000256" key="2">
    <source>
        <dbReference type="ARBA" id="ARBA00022840"/>
    </source>
</evidence>
<feature type="compositionally biased region" description="Polar residues" evidence="3">
    <location>
        <begin position="10"/>
        <end position="28"/>
    </location>
</feature>
<keyword evidence="1" id="KW-0547">Nucleotide-binding</keyword>
<dbReference type="Gene3D" id="3.40.50.300">
    <property type="entry name" value="P-loop containing nucleotide triphosphate hydrolases"/>
    <property type="match status" value="1"/>
</dbReference>
<dbReference type="GO" id="GO:0005886">
    <property type="term" value="C:plasma membrane"/>
    <property type="evidence" value="ECO:0007669"/>
    <property type="project" value="TreeGrafter"/>
</dbReference>
<dbReference type="Proteomes" id="UP001174909">
    <property type="component" value="Unassembled WGS sequence"/>
</dbReference>
<feature type="region of interest" description="Disordered" evidence="3">
    <location>
        <begin position="1"/>
        <end position="28"/>
    </location>
</feature>
<reference evidence="5" key="1">
    <citation type="submission" date="2023-03" db="EMBL/GenBank/DDBJ databases">
        <authorList>
            <person name="Steffen K."/>
            <person name="Cardenas P."/>
        </authorList>
    </citation>
    <scope>NUCLEOTIDE SEQUENCE</scope>
</reference>
<evidence type="ECO:0000256" key="3">
    <source>
        <dbReference type="SAM" id="MobiDB-lite"/>
    </source>
</evidence>
<feature type="compositionally biased region" description="Basic and acidic residues" evidence="3">
    <location>
        <begin position="764"/>
        <end position="778"/>
    </location>
</feature>
<protein>
    <submittedName>
        <fullName evidence="5">Type IV pilus assembly ATPase PilB</fullName>
    </submittedName>
</protein>
<dbReference type="PANTHER" id="PTHR30258:SF13">
    <property type="entry name" value="SECRETION PATHWAY ATPASE-RELATED"/>
    <property type="match status" value="1"/>
</dbReference>
<feature type="region of interest" description="Disordered" evidence="3">
    <location>
        <begin position="410"/>
        <end position="630"/>
    </location>
</feature>
<feature type="non-terminal residue" evidence="5">
    <location>
        <position position="1"/>
    </location>
</feature>
<name>A0AA35QVT9_GEOBA</name>
<comment type="caution">
    <text evidence="5">The sequence shown here is derived from an EMBL/GenBank/DDBJ whole genome shotgun (WGS) entry which is preliminary data.</text>
</comment>
<dbReference type="CDD" id="cd01129">
    <property type="entry name" value="PulE-GspE-like"/>
    <property type="match status" value="1"/>
</dbReference>
<dbReference type="GO" id="GO:0016887">
    <property type="term" value="F:ATP hydrolysis activity"/>
    <property type="evidence" value="ECO:0007669"/>
    <property type="project" value="TreeGrafter"/>
</dbReference>
<evidence type="ECO:0000313" key="6">
    <source>
        <dbReference type="Proteomes" id="UP001174909"/>
    </source>
</evidence>
<dbReference type="PROSITE" id="PS00662">
    <property type="entry name" value="T2SP_E"/>
    <property type="match status" value="1"/>
</dbReference>
<dbReference type="InterPro" id="IPR027417">
    <property type="entry name" value="P-loop_NTPase"/>
</dbReference>
<proteinExistence type="predicted"/>
<evidence type="ECO:0000313" key="5">
    <source>
        <dbReference type="EMBL" id="CAI7994185.1"/>
    </source>
</evidence>
<dbReference type="GO" id="GO:0005524">
    <property type="term" value="F:ATP binding"/>
    <property type="evidence" value="ECO:0007669"/>
    <property type="project" value="UniProtKB-KW"/>
</dbReference>
<feature type="compositionally biased region" description="Basic and acidic residues" evidence="3">
    <location>
        <begin position="596"/>
        <end position="607"/>
    </location>
</feature>
<feature type="compositionally biased region" description="Acidic residues" evidence="3">
    <location>
        <begin position="792"/>
        <end position="804"/>
    </location>
</feature>
<accession>A0AA35QVT9</accession>
<sequence length="859" mass="95081">IPNWGRRSSLRNPWTPETWSQPPGRSWRRSTTSLRQAFEQRASDIHLEPKRDRAVVRFRVDGVLRTMHTFPRIVYQAVVSRLKMLSGLDIAEKRRPQDGRFKRIEPDKEIELRVSTLPTIFGEKAVLRVFDPAALVSSLEQLRLTEDDETRLRQMLGRREGLVLVTGPTGSGKTTTLYSVLRHLATPEVNVVTIEDPVELIYPPLSQVQVNPRIRLTFAATIRSVLRQDPDIVMVGEIRDRETAEMAVQAALTGHLVLSTLHTNDAPGAITRLADLGVPRFLIGTTLVGVVAQRLVRTICSGCTRETRVSAEEARTLLIGKSRGRLVRQGRGCARCRDTGYRGRRGIFEILTIDSEAAADILGGCTAEDLARSARRRGIPDLRQAAVGRLLEGDTTVAEVIRVTGVGQIPRSAAAPPRGAAADRRGDERSVAQGAADHEEQRRDPVERNDHVTDRRGLVRHRDLREAARTRQRDLPDPGNRVDEQNPGQVEEEVHHRQLESPVGIGAGNRESCQEGGECRSDVGAQGDRESVIKEQEPRPGEGDQHRGGYRTGLDQNRDDRSHTHGRKRVAAEHPVNDGLAPTRGKALQGANQQSEGHHQEHHRDDGQDGGSRLIRTGDDAGEPLDRPRNQLNDTLERALVVDSAAQCPSEDLRHHPDRRARKPVAISSGSRMPTAIRLNKSWQVATAKARRSSWPALRCPRAAIVFVTVVPTLAPITMGMALSNGNGDPGAATKPTMRELVTEELCTRVVARIPMRRPTRGFAEARKKLSRSPDPRPSKPAPEAVNRSQKEDEEQNQADESGDLAESGDPAGHAPTGFAARHPRLPRAVYTESGHGSERQRQEDRREERPTPEDWEGG</sequence>
<dbReference type="Pfam" id="PF00437">
    <property type="entry name" value="T2SSE"/>
    <property type="match status" value="1"/>
</dbReference>
<evidence type="ECO:0000256" key="1">
    <source>
        <dbReference type="ARBA" id="ARBA00022741"/>
    </source>
</evidence>
<dbReference type="Gene3D" id="3.30.450.90">
    <property type="match status" value="1"/>
</dbReference>
<feature type="domain" description="Bacterial type II secretion system protein E" evidence="4">
    <location>
        <begin position="226"/>
        <end position="240"/>
    </location>
</feature>
<feature type="compositionally biased region" description="Basic and acidic residues" evidence="3">
    <location>
        <begin position="616"/>
        <end position="629"/>
    </location>
</feature>
<dbReference type="PANTHER" id="PTHR30258">
    <property type="entry name" value="TYPE II SECRETION SYSTEM PROTEIN GSPE-RELATED"/>
    <property type="match status" value="1"/>
</dbReference>
<dbReference type="AlphaFoldDB" id="A0AA35QVT9"/>
<dbReference type="SUPFAM" id="SSF52540">
    <property type="entry name" value="P-loop containing nucleoside triphosphate hydrolases"/>
    <property type="match status" value="1"/>
</dbReference>
<keyword evidence="2" id="KW-0067">ATP-binding</keyword>
<evidence type="ECO:0000259" key="4">
    <source>
        <dbReference type="PROSITE" id="PS00662"/>
    </source>
</evidence>
<feature type="compositionally biased region" description="Basic and acidic residues" evidence="3">
    <location>
        <begin position="517"/>
        <end position="547"/>
    </location>
</feature>
<dbReference type="EMBL" id="CASHTH010000207">
    <property type="protein sequence ID" value="CAI7994185.1"/>
    <property type="molecule type" value="Genomic_DNA"/>
</dbReference>
<feature type="compositionally biased region" description="Basic and acidic residues" evidence="3">
    <location>
        <begin position="836"/>
        <end position="853"/>
    </location>
</feature>
<feature type="region of interest" description="Disordered" evidence="3">
    <location>
        <begin position="758"/>
        <end position="859"/>
    </location>
</feature>